<sequence>MNTHQIITAKLSASNVTDGKMILNFLEQTRRRINSISGDAPYDNQIILRNHSY</sequence>
<name>A0A291BAV2_9GAMM</name>
<dbReference type="KEGG" id="elux:BTN50_1687"/>
<dbReference type="Proteomes" id="UP000218160">
    <property type="component" value="Plasmid pCC1"/>
</dbReference>
<geneLocation type="plasmid" evidence="2">
    <name>pcc1</name>
</geneLocation>
<keyword evidence="2" id="KW-1185">Reference proteome</keyword>
<protein>
    <submittedName>
        <fullName evidence="1">Mobile element protein</fullName>
    </submittedName>
</protein>
<accession>A0A291BAV2</accession>
<proteinExistence type="predicted"/>
<reference evidence="2" key="1">
    <citation type="submission" date="2017-04" db="EMBL/GenBank/DDBJ databases">
        <title>Genome evolution of the luminous symbionts of deep sea anglerfish.</title>
        <authorList>
            <person name="Hendry T.A."/>
        </authorList>
    </citation>
    <scope>NUCLEOTIDE SEQUENCE [LARGE SCALE GENOMIC DNA]</scope>
    <source>
        <plasmid evidence="2">pcc1</plasmid>
    </source>
</reference>
<evidence type="ECO:0000313" key="1">
    <source>
        <dbReference type="EMBL" id="ATF10123.1"/>
    </source>
</evidence>
<keyword evidence="1" id="KW-0614">Plasmid</keyword>
<gene>
    <name evidence="1" type="ORF">BTN50_1687</name>
</gene>
<dbReference type="EMBL" id="CP020661">
    <property type="protein sequence ID" value="ATF10123.1"/>
    <property type="molecule type" value="Genomic_DNA"/>
</dbReference>
<organism evidence="1 2">
    <name type="scientific">Candidatus Enterovibrio altilux</name>
    <dbReference type="NCBI Taxonomy" id="1927128"/>
    <lineage>
        <taxon>Bacteria</taxon>
        <taxon>Pseudomonadati</taxon>
        <taxon>Pseudomonadota</taxon>
        <taxon>Gammaproteobacteria</taxon>
        <taxon>Vibrionales</taxon>
        <taxon>Vibrionaceae</taxon>
        <taxon>Enterovibrio</taxon>
    </lineage>
</organism>
<dbReference type="AlphaFoldDB" id="A0A291BAV2"/>
<evidence type="ECO:0000313" key="2">
    <source>
        <dbReference type="Proteomes" id="UP000218160"/>
    </source>
</evidence>